<organism evidence="4 5">
    <name type="scientific">Vasconcelosia minhoensis LEGE 07310</name>
    <dbReference type="NCBI Taxonomy" id="915328"/>
    <lineage>
        <taxon>Bacteria</taxon>
        <taxon>Bacillati</taxon>
        <taxon>Cyanobacteriota</taxon>
        <taxon>Cyanophyceae</taxon>
        <taxon>Nodosilineales</taxon>
        <taxon>Cymatolegaceae</taxon>
        <taxon>Vasconcelosia</taxon>
        <taxon>Vasconcelosia minhoensis</taxon>
    </lineage>
</organism>
<dbReference type="AlphaFoldDB" id="A0A8J7AF96"/>
<dbReference type="RefSeq" id="WP_193907412.1">
    <property type="nucleotide sequence ID" value="NZ_JADEXG010000025.1"/>
</dbReference>
<dbReference type="Proteomes" id="UP000636505">
    <property type="component" value="Unassembled WGS sequence"/>
</dbReference>
<keyword evidence="5" id="KW-1185">Reference proteome</keyword>
<evidence type="ECO:0000313" key="4">
    <source>
        <dbReference type="EMBL" id="MBE9078014.1"/>
    </source>
</evidence>
<sequence>MLRISSNLSGLAGVVAAGAIALSLQSPAQAQAAFGSYVGAGAAVGLSDDDNGDGDGVSFVISGRYNILELPISIRGQAFLLGDGSAFVPTVSYDYPLNFQTNVYVGAGISLPSGGEPSPVGDQVSFVIQPGVDYFLPGSNLVVFGNAVFALNGFSDGGTATSVQGGVGVQF</sequence>
<dbReference type="InterPro" id="IPR027385">
    <property type="entry name" value="Beta-barrel_OMP"/>
</dbReference>
<feature type="signal peptide" evidence="2">
    <location>
        <begin position="1"/>
        <end position="32"/>
    </location>
</feature>
<gene>
    <name evidence="4" type="ORF">IQ241_12040</name>
</gene>
<name>A0A8J7AF96_9CYAN</name>
<dbReference type="EMBL" id="JADEXG010000025">
    <property type="protein sequence ID" value="MBE9078014.1"/>
    <property type="molecule type" value="Genomic_DNA"/>
</dbReference>
<comment type="caution">
    <text evidence="4">The sequence shown here is derived from an EMBL/GenBank/DDBJ whole genome shotgun (WGS) entry which is preliminary data.</text>
</comment>
<keyword evidence="1 2" id="KW-0732">Signal</keyword>
<reference evidence="4" key="1">
    <citation type="submission" date="2020-10" db="EMBL/GenBank/DDBJ databases">
        <authorList>
            <person name="Castelo-Branco R."/>
            <person name="Eusebio N."/>
            <person name="Adriana R."/>
            <person name="Vieira A."/>
            <person name="Brugerolle De Fraissinette N."/>
            <person name="Rezende De Castro R."/>
            <person name="Schneider M.P."/>
            <person name="Vasconcelos V."/>
            <person name="Leao P.N."/>
        </authorList>
    </citation>
    <scope>NUCLEOTIDE SEQUENCE</scope>
    <source>
        <strain evidence="4">LEGE 07310</strain>
    </source>
</reference>
<feature type="domain" description="Outer membrane protein beta-barrel" evidence="3">
    <location>
        <begin position="16"/>
        <end position="171"/>
    </location>
</feature>
<proteinExistence type="predicted"/>
<accession>A0A8J7AF96</accession>
<protein>
    <submittedName>
        <fullName evidence="4">Outer membrane beta-barrel protein</fullName>
    </submittedName>
</protein>
<evidence type="ECO:0000313" key="5">
    <source>
        <dbReference type="Proteomes" id="UP000636505"/>
    </source>
</evidence>
<evidence type="ECO:0000256" key="2">
    <source>
        <dbReference type="SAM" id="SignalP"/>
    </source>
</evidence>
<feature type="chain" id="PRO_5035261724" evidence="2">
    <location>
        <begin position="33"/>
        <end position="171"/>
    </location>
</feature>
<evidence type="ECO:0000259" key="3">
    <source>
        <dbReference type="Pfam" id="PF13505"/>
    </source>
</evidence>
<evidence type="ECO:0000256" key="1">
    <source>
        <dbReference type="ARBA" id="ARBA00022729"/>
    </source>
</evidence>
<dbReference type="Pfam" id="PF13505">
    <property type="entry name" value="OMP_b-brl"/>
    <property type="match status" value="1"/>
</dbReference>